<dbReference type="InterPro" id="IPR025303">
    <property type="entry name" value="PdaC"/>
</dbReference>
<dbReference type="RefSeq" id="WP_069811452.1">
    <property type="nucleotide sequence ID" value="NZ_CP017305.1"/>
</dbReference>
<proteinExistence type="predicted"/>
<dbReference type="Pfam" id="PF13739">
    <property type="entry name" value="PdaC"/>
    <property type="match status" value="1"/>
</dbReference>
<name>A0A1D8D1K4_CHLLM</name>
<dbReference type="EMBL" id="CP017305">
    <property type="protein sequence ID" value="AOS85022.1"/>
    <property type="molecule type" value="Genomic_DNA"/>
</dbReference>
<dbReference type="Gene3D" id="3.30.565.40">
    <property type="entry name" value="Fervidobacterium nodosum Rt17-B1 like"/>
    <property type="match status" value="1"/>
</dbReference>
<evidence type="ECO:0000259" key="3">
    <source>
        <dbReference type="Pfam" id="PF13739"/>
    </source>
</evidence>
<organism evidence="4 5">
    <name type="scientific">Chlorobaculum limnaeum</name>
    <dbReference type="NCBI Taxonomy" id="274537"/>
    <lineage>
        <taxon>Bacteria</taxon>
        <taxon>Pseudomonadati</taxon>
        <taxon>Chlorobiota</taxon>
        <taxon>Chlorobiia</taxon>
        <taxon>Chlorobiales</taxon>
        <taxon>Chlorobiaceae</taxon>
        <taxon>Chlorobaculum</taxon>
    </lineage>
</organism>
<dbReference type="AlphaFoldDB" id="A0A1D8D1K4"/>
<dbReference type="KEGG" id="clz:BIU88_05665"/>
<feature type="domain" description="Deacetylase PdaC" evidence="3">
    <location>
        <begin position="47"/>
        <end position="150"/>
    </location>
</feature>
<evidence type="ECO:0000259" key="2">
    <source>
        <dbReference type="Pfam" id="PF11738"/>
    </source>
</evidence>
<dbReference type="Proteomes" id="UP000095185">
    <property type="component" value="Chromosome"/>
</dbReference>
<sequence length="255" mass="27497">MKRLIVAVVAFAVVASLAILPAFASGKSASGPLSFGIHRYERHAASNAETSLSCEYPVFGASVAGEAINGTILASIIKIIPGPESAPPAATLDEAATRFIDEYEKFRASHKEYLYTWEAMVTGEVLLDQPRLVTVSIDSYVFTGGAHGMTLTQNMVFDAATGKQLGLADFFAPGFETALDKLIDSRFRQMRGLTPGDALTGEKGGLFENVIRHNENFAMTGSGIRFLYNQYDIAPYAAGQITIDLSFDELKGILR</sequence>
<dbReference type="STRING" id="274537.BIU88_05665"/>
<feature type="chain" id="PRO_5009106550" description="DUF3298 domain-containing protein" evidence="1">
    <location>
        <begin position="25"/>
        <end position="255"/>
    </location>
</feature>
<accession>A0A1D8D1K4</accession>
<reference evidence="4" key="1">
    <citation type="submission" date="2016-09" db="EMBL/GenBank/DDBJ databases">
        <title>Genome sequence of Chlorobaculum limnaeum.</title>
        <authorList>
            <person name="Liu Z."/>
            <person name="Tank M."/>
            <person name="Bryant D.A."/>
        </authorList>
    </citation>
    <scope>NUCLEOTIDE SEQUENCE [LARGE SCALE GENOMIC DNA]</scope>
    <source>
        <strain evidence="4">DSM 1677</strain>
    </source>
</reference>
<dbReference type="InterPro" id="IPR037126">
    <property type="entry name" value="PdaC/RsiV-like_sf"/>
</dbReference>
<evidence type="ECO:0008006" key="6">
    <source>
        <dbReference type="Google" id="ProtNLM"/>
    </source>
</evidence>
<dbReference type="InterPro" id="IPR021729">
    <property type="entry name" value="DUF3298"/>
</dbReference>
<gene>
    <name evidence="4" type="ORF">BIU88_05665</name>
</gene>
<keyword evidence="1" id="KW-0732">Signal</keyword>
<evidence type="ECO:0000256" key="1">
    <source>
        <dbReference type="SAM" id="SignalP"/>
    </source>
</evidence>
<dbReference type="Gene3D" id="3.90.640.20">
    <property type="entry name" value="Heat-shock cognate protein, ATPase"/>
    <property type="match status" value="1"/>
</dbReference>
<feature type="signal peptide" evidence="1">
    <location>
        <begin position="1"/>
        <end position="24"/>
    </location>
</feature>
<protein>
    <recommendedName>
        <fullName evidence="6">DUF3298 domain-containing protein</fullName>
    </recommendedName>
</protein>
<dbReference type="OrthoDB" id="594879at2"/>
<evidence type="ECO:0000313" key="5">
    <source>
        <dbReference type="Proteomes" id="UP000095185"/>
    </source>
</evidence>
<keyword evidence="5" id="KW-1185">Reference proteome</keyword>
<evidence type="ECO:0000313" key="4">
    <source>
        <dbReference type="EMBL" id="AOS85022.1"/>
    </source>
</evidence>
<feature type="domain" description="DUF3298" evidence="2">
    <location>
        <begin position="168"/>
        <end position="247"/>
    </location>
</feature>
<dbReference type="Pfam" id="PF11738">
    <property type="entry name" value="DUF3298"/>
    <property type="match status" value="1"/>
</dbReference>